<feature type="compositionally biased region" description="Low complexity" evidence="1">
    <location>
        <begin position="95"/>
        <end position="106"/>
    </location>
</feature>
<protein>
    <submittedName>
        <fullName evidence="3">Uncharacterized protein</fullName>
    </submittedName>
</protein>
<accession>A0ABU3EDJ7</accession>
<proteinExistence type="predicted"/>
<dbReference type="EMBL" id="JAVRQI010000007">
    <property type="protein sequence ID" value="MDT1062298.1"/>
    <property type="molecule type" value="Genomic_DNA"/>
</dbReference>
<gene>
    <name evidence="3" type="ORF">RM190_10535</name>
</gene>
<evidence type="ECO:0000256" key="2">
    <source>
        <dbReference type="SAM" id="SignalP"/>
    </source>
</evidence>
<feature type="region of interest" description="Disordered" evidence="1">
    <location>
        <begin position="33"/>
        <end position="123"/>
    </location>
</feature>
<dbReference type="Proteomes" id="UP001251085">
    <property type="component" value="Unassembled WGS sequence"/>
</dbReference>
<feature type="signal peptide" evidence="2">
    <location>
        <begin position="1"/>
        <end position="20"/>
    </location>
</feature>
<dbReference type="RefSeq" id="WP_311759395.1">
    <property type="nucleotide sequence ID" value="NZ_JAVRQI010000007.1"/>
</dbReference>
<feature type="compositionally biased region" description="Low complexity" evidence="1">
    <location>
        <begin position="53"/>
        <end position="66"/>
    </location>
</feature>
<evidence type="ECO:0000256" key="1">
    <source>
        <dbReference type="SAM" id="MobiDB-lite"/>
    </source>
</evidence>
<evidence type="ECO:0000313" key="3">
    <source>
        <dbReference type="EMBL" id="MDT1062298.1"/>
    </source>
</evidence>
<sequence length="151" mass="14721">MNRYCMIVASGALVAVSALAAQADCAAEIAKLDSAASTPAEGISKDGSLAPMQDGSATQGQQAAASPEKPASDGVAKDGTLAPLEGQGNADKTNQAMSADDAQAQQEGKPTAAAEATQGMAPDASLAEARAALAAGDEEACMKALEAAKAG</sequence>
<keyword evidence="2" id="KW-0732">Signal</keyword>
<comment type="caution">
    <text evidence="3">The sequence shown here is derived from an EMBL/GenBank/DDBJ whole genome shotgun (WGS) entry which is preliminary data.</text>
</comment>
<feature type="chain" id="PRO_5046825563" evidence="2">
    <location>
        <begin position="21"/>
        <end position="151"/>
    </location>
</feature>
<name>A0ABU3EDJ7_9RHOB</name>
<keyword evidence="4" id="KW-1185">Reference proteome</keyword>
<organism evidence="3 4">
    <name type="scientific">Paracoccus broussonetiae</name>
    <dbReference type="NCBI Taxonomy" id="3075834"/>
    <lineage>
        <taxon>Bacteria</taxon>
        <taxon>Pseudomonadati</taxon>
        <taxon>Pseudomonadota</taxon>
        <taxon>Alphaproteobacteria</taxon>
        <taxon>Rhodobacterales</taxon>
        <taxon>Paracoccaceae</taxon>
        <taxon>Paracoccus</taxon>
    </lineage>
</organism>
<evidence type="ECO:0000313" key="4">
    <source>
        <dbReference type="Proteomes" id="UP001251085"/>
    </source>
</evidence>
<reference evidence="4" key="1">
    <citation type="submission" date="2023-07" db="EMBL/GenBank/DDBJ databases">
        <title>Characterization of two Paracoccaceae strains isolated from Phycosphere and proposal of Xinfangfangia lacusdiani sp. nov.</title>
        <authorList>
            <person name="Deng Y."/>
            <person name="Zhang Y.Q."/>
        </authorList>
    </citation>
    <scope>NUCLEOTIDE SEQUENCE [LARGE SCALE GENOMIC DNA]</scope>
    <source>
        <strain evidence="4">CPCC 101403</strain>
    </source>
</reference>